<evidence type="ECO:0000256" key="1">
    <source>
        <dbReference type="SAM" id="MobiDB-lite"/>
    </source>
</evidence>
<comment type="caution">
    <text evidence="2">The sequence shown here is derived from an EMBL/GenBank/DDBJ whole genome shotgun (WGS) entry which is preliminary data.</text>
</comment>
<evidence type="ECO:0008006" key="4">
    <source>
        <dbReference type="Google" id="ProtNLM"/>
    </source>
</evidence>
<reference evidence="2" key="1">
    <citation type="submission" date="2023-08" db="EMBL/GenBank/DDBJ databases">
        <title>Reference Genome Resource for the Citrus Pathogen Phytophthora citrophthora.</title>
        <authorList>
            <person name="Moller H."/>
            <person name="Coetzee B."/>
            <person name="Rose L.J."/>
            <person name="Van Niekerk J.M."/>
        </authorList>
    </citation>
    <scope>NUCLEOTIDE SEQUENCE</scope>
    <source>
        <strain evidence="2">STE-U-9442</strain>
    </source>
</reference>
<name>A0AAD9GQU4_9STRA</name>
<evidence type="ECO:0000313" key="2">
    <source>
        <dbReference type="EMBL" id="KAK1943062.1"/>
    </source>
</evidence>
<accession>A0AAD9GQU4</accession>
<evidence type="ECO:0000313" key="3">
    <source>
        <dbReference type="Proteomes" id="UP001259832"/>
    </source>
</evidence>
<feature type="compositionally biased region" description="Basic and acidic residues" evidence="1">
    <location>
        <begin position="178"/>
        <end position="195"/>
    </location>
</feature>
<gene>
    <name evidence="2" type="ORF">P3T76_005699</name>
</gene>
<keyword evidence="3" id="KW-1185">Reference proteome</keyword>
<dbReference type="PANTHER" id="PTHR46599:SF3">
    <property type="entry name" value="PIGGYBAC TRANSPOSABLE ELEMENT-DERIVED PROTEIN 4"/>
    <property type="match status" value="1"/>
</dbReference>
<organism evidence="2 3">
    <name type="scientific">Phytophthora citrophthora</name>
    <dbReference type="NCBI Taxonomy" id="4793"/>
    <lineage>
        <taxon>Eukaryota</taxon>
        <taxon>Sar</taxon>
        <taxon>Stramenopiles</taxon>
        <taxon>Oomycota</taxon>
        <taxon>Peronosporomycetes</taxon>
        <taxon>Peronosporales</taxon>
        <taxon>Peronosporaceae</taxon>
        <taxon>Phytophthora</taxon>
    </lineage>
</organism>
<dbReference type="EMBL" id="JASMQC010000008">
    <property type="protein sequence ID" value="KAK1943062.1"/>
    <property type="molecule type" value="Genomic_DNA"/>
</dbReference>
<sequence length="203" mass="23095">MELLGPRLFLGFVDLVLVNSYISYTEAAIIAGTTAMGRRKWFGVLQNQLLQLKTEDFSGVVATPPPTTSKRKRAPVRLTHVLEQSEDWVTVSNVQKRHQRCCKVSALLRADRKKKSYATTFFCERCSVDDVKCWLCNKIRRECKGVAKTCFDIWHDDFDAGDAIPTNLGERIVLRRPGQEAGKRKMTSRELRLQAEEADDEAD</sequence>
<feature type="region of interest" description="Disordered" evidence="1">
    <location>
        <begin position="178"/>
        <end position="203"/>
    </location>
</feature>
<dbReference type="Proteomes" id="UP001259832">
    <property type="component" value="Unassembled WGS sequence"/>
</dbReference>
<proteinExistence type="predicted"/>
<protein>
    <recommendedName>
        <fullName evidence="4">PiggyBac transposable element-derived protein domain-containing protein</fullName>
    </recommendedName>
</protein>
<dbReference type="PANTHER" id="PTHR46599">
    <property type="entry name" value="PIGGYBAC TRANSPOSABLE ELEMENT-DERIVED PROTEIN 4"/>
    <property type="match status" value="1"/>
</dbReference>
<dbReference type="AlphaFoldDB" id="A0AAD9GQU4"/>